<dbReference type="InterPro" id="IPR029787">
    <property type="entry name" value="Nucleotide_cyclase"/>
</dbReference>
<feature type="transmembrane region" description="Helical" evidence="3">
    <location>
        <begin position="67"/>
        <end position="84"/>
    </location>
</feature>
<gene>
    <name evidence="5" type="ORF">HK439_03440</name>
</gene>
<dbReference type="PANTHER" id="PTHR45138">
    <property type="entry name" value="REGULATORY COMPONENTS OF SENSORY TRANSDUCTION SYSTEM"/>
    <property type="match status" value="1"/>
</dbReference>
<dbReference type="PROSITE" id="PS50887">
    <property type="entry name" value="GGDEF"/>
    <property type="match status" value="1"/>
</dbReference>
<keyword evidence="3" id="KW-0472">Membrane</keyword>
<dbReference type="GO" id="GO:0043709">
    <property type="term" value="P:cell adhesion involved in single-species biofilm formation"/>
    <property type="evidence" value="ECO:0007669"/>
    <property type="project" value="TreeGrafter"/>
</dbReference>
<dbReference type="SUPFAM" id="SSF55073">
    <property type="entry name" value="Nucleotide cyclase"/>
    <property type="match status" value="1"/>
</dbReference>
<evidence type="ECO:0000256" key="3">
    <source>
        <dbReference type="SAM" id="Phobius"/>
    </source>
</evidence>
<dbReference type="CDD" id="cd01949">
    <property type="entry name" value="GGDEF"/>
    <property type="match status" value="1"/>
</dbReference>
<evidence type="ECO:0000313" key="6">
    <source>
        <dbReference type="Proteomes" id="UP000598467"/>
    </source>
</evidence>
<keyword evidence="3" id="KW-1133">Transmembrane helix</keyword>
<accession>A0A926S5C7</accession>
<comment type="catalytic activity">
    <reaction evidence="2">
        <text>2 GTP = 3',3'-c-di-GMP + 2 diphosphate</text>
        <dbReference type="Rhea" id="RHEA:24898"/>
        <dbReference type="ChEBI" id="CHEBI:33019"/>
        <dbReference type="ChEBI" id="CHEBI:37565"/>
        <dbReference type="ChEBI" id="CHEBI:58805"/>
        <dbReference type="EC" id="2.7.7.65"/>
    </reaction>
</comment>
<evidence type="ECO:0000259" key="4">
    <source>
        <dbReference type="PROSITE" id="PS50887"/>
    </source>
</evidence>
<dbReference type="Gene3D" id="3.30.70.270">
    <property type="match status" value="1"/>
</dbReference>
<organism evidence="5 6">
    <name type="scientific">Roseibium aggregatum</name>
    <dbReference type="NCBI Taxonomy" id="187304"/>
    <lineage>
        <taxon>Bacteria</taxon>
        <taxon>Pseudomonadati</taxon>
        <taxon>Pseudomonadota</taxon>
        <taxon>Alphaproteobacteria</taxon>
        <taxon>Hyphomicrobiales</taxon>
        <taxon>Stappiaceae</taxon>
        <taxon>Roseibium</taxon>
    </lineage>
</organism>
<dbReference type="PANTHER" id="PTHR45138:SF9">
    <property type="entry name" value="DIGUANYLATE CYCLASE DGCM-RELATED"/>
    <property type="match status" value="1"/>
</dbReference>
<feature type="transmembrane region" description="Helical" evidence="3">
    <location>
        <begin position="195"/>
        <end position="216"/>
    </location>
</feature>
<name>A0A926S5C7_9HYPH</name>
<feature type="transmembrane region" description="Helical" evidence="3">
    <location>
        <begin position="122"/>
        <end position="141"/>
    </location>
</feature>
<dbReference type="NCBIfam" id="TIGR00254">
    <property type="entry name" value="GGDEF"/>
    <property type="match status" value="1"/>
</dbReference>
<dbReference type="GO" id="GO:0005886">
    <property type="term" value="C:plasma membrane"/>
    <property type="evidence" value="ECO:0007669"/>
    <property type="project" value="TreeGrafter"/>
</dbReference>
<feature type="transmembrane region" description="Helical" evidence="3">
    <location>
        <begin position="153"/>
        <end position="175"/>
    </location>
</feature>
<dbReference type="InterPro" id="IPR050469">
    <property type="entry name" value="Diguanylate_Cyclase"/>
</dbReference>
<dbReference type="EMBL" id="JABFCZ010000003">
    <property type="protein sequence ID" value="MBD1545302.1"/>
    <property type="molecule type" value="Genomic_DNA"/>
</dbReference>
<evidence type="ECO:0000256" key="2">
    <source>
        <dbReference type="ARBA" id="ARBA00034247"/>
    </source>
</evidence>
<evidence type="ECO:0000313" key="5">
    <source>
        <dbReference type="EMBL" id="MBD1545302.1"/>
    </source>
</evidence>
<dbReference type="InterPro" id="IPR043128">
    <property type="entry name" value="Rev_trsase/Diguanyl_cyclase"/>
</dbReference>
<feature type="transmembrane region" description="Helical" evidence="3">
    <location>
        <begin position="41"/>
        <end position="61"/>
    </location>
</feature>
<feature type="domain" description="GGDEF" evidence="4">
    <location>
        <begin position="257"/>
        <end position="389"/>
    </location>
</feature>
<dbReference type="Pfam" id="PF00990">
    <property type="entry name" value="GGDEF"/>
    <property type="match status" value="1"/>
</dbReference>
<dbReference type="SMART" id="SM00267">
    <property type="entry name" value="GGDEF"/>
    <property type="match status" value="1"/>
</dbReference>
<dbReference type="RefSeq" id="WP_190289964.1">
    <property type="nucleotide sequence ID" value="NZ_JABFCZ010000003.1"/>
</dbReference>
<dbReference type="EC" id="2.7.7.65" evidence="1"/>
<comment type="caution">
    <text evidence="5">The sequence shown here is derived from an EMBL/GenBank/DDBJ whole genome shotgun (WGS) entry which is preliminary data.</text>
</comment>
<dbReference type="GO" id="GO:1902201">
    <property type="term" value="P:negative regulation of bacterial-type flagellum-dependent cell motility"/>
    <property type="evidence" value="ECO:0007669"/>
    <property type="project" value="TreeGrafter"/>
</dbReference>
<dbReference type="Proteomes" id="UP000598467">
    <property type="component" value="Unassembled WGS sequence"/>
</dbReference>
<feature type="transmembrane region" description="Helical" evidence="3">
    <location>
        <begin position="96"/>
        <end position="116"/>
    </location>
</feature>
<dbReference type="AlphaFoldDB" id="A0A926S5C7"/>
<dbReference type="GO" id="GO:0052621">
    <property type="term" value="F:diguanylate cyclase activity"/>
    <property type="evidence" value="ECO:0007669"/>
    <property type="project" value="UniProtKB-EC"/>
</dbReference>
<proteinExistence type="predicted"/>
<feature type="transmembrane region" description="Helical" evidence="3">
    <location>
        <begin position="6"/>
        <end position="29"/>
    </location>
</feature>
<keyword evidence="3" id="KW-0812">Transmembrane</keyword>
<protein>
    <recommendedName>
        <fullName evidence="1">diguanylate cyclase</fullName>
        <ecNumber evidence="1">2.7.7.65</ecNumber>
    </recommendedName>
</protein>
<reference evidence="5" key="1">
    <citation type="submission" date="2020-05" db="EMBL/GenBank/DDBJ databases">
        <title>Identification of trans-AT polyketide cluster in two marine bacteria, producers of a novel glutaramide-containing polyketide sesbanimide D and analogs.</title>
        <authorList>
            <person name="Kacar D."/>
            <person name="Rodriguez P."/>
            <person name="Canedo L."/>
            <person name="Gonzalez E."/>
            <person name="Galan B."/>
            <person name="De La Calle F."/>
            <person name="Garcia J.L."/>
        </authorList>
    </citation>
    <scope>NUCLEOTIDE SEQUENCE</scope>
    <source>
        <strain evidence="5">PHM038</strain>
    </source>
</reference>
<evidence type="ECO:0000256" key="1">
    <source>
        <dbReference type="ARBA" id="ARBA00012528"/>
    </source>
</evidence>
<dbReference type="InterPro" id="IPR000160">
    <property type="entry name" value="GGDEF_dom"/>
</dbReference>
<sequence length="412" mass="44857">MHLDTPTLLAAITVAYYTGALVLGIMAFALKSLPKTVRLSWAGWSVAMLLSGTCASLVSLRGTVPDFVSIGVANALMIIGFGIRPNALSLLNAGRLSYLWLLIAGLFGWLALYQVPWFRDDLILRVLYINAFSVLAMSLCIRECWLQHKVQFISSWFLIGVFAVDILLRLNLILMNFNTHFANFKAAFQTPSLQFSMVVLLVAIVFKIVGLGIAVFEKMKGQYKEQALVDALTGLPNRRAFESSAQGKLDALRAGAGTYALMTLEIDGLQSINDRFGHSMGEALMRLLGRICQETPPGRAEVGLIRENQFGLFVPETDQTEAGAIAKRISRTLTVQSTRAAGKRLTVTVSCGIFCGDMSTPFDRALEVADHCLSKARAKGGNRIVVNGTLEPGPLHPETVLSPFATRQQATG</sequence>